<dbReference type="PANTHER" id="PTHR12526">
    <property type="entry name" value="GLYCOSYLTRANSFERASE"/>
    <property type="match status" value="1"/>
</dbReference>
<evidence type="ECO:0000259" key="3">
    <source>
        <dbReference type="Pfam" id="PF00534"/>
    </source>
</evidence>
<evidence type="ECO:0000256" key="2">
    <source>
        <dbReference type="ARBA" id="ARBA00022679"/>
    </source>
</evidence>
<keyword evidence="2 5" id="KW-0808">Transferase</keyword>
<dbReference type="InterPro" id="IPR028098">
    <property type="entry name" value="Glyco_trans_4-like_N"/>
</dbReference>
<evidence type="ECO:0000256" key="1">
    <source>
        <dbReference type="ARBA" id="ARBA00022676"/>
    </source>
</evidence>
<feature type="domain" description="Glycosyltransferase subfamily 4-like N-terminal" evidence="4">
    <location>
        <begin position="22"/>
        <end position="196"/>
    </location>
</feature>
<reference evidence="6" key="1">
    <citation type="submission" date="2023-07" db="EMBL/GenBank/DDBJ databases">
        <title>30 novel species of actinomycetes from the DSMZ collection.</title>
        <authorList>
            <person name="Nouioui I."/>
        </authorList>
    </citation>
    <scope>NUCLEOTIDE SEQUENCE [LARGE SCALE GENOMIC DNA]</scope>
    <source>
        <strain evidence="6">DSM 45834</strain>
    </source>
</reference>
<comment type="caution">
    <text evidence="5">The sequence shown here is derived from an EMBL/GenBank/DDBJ whole genome shotgun (WGS) entry which is preliminary data.</text>
</comment>
<proteinExistence type="predicted"/>
<sequence>MRIAMVSEHASPLAAVGGVDAGGQNVHVLELGTALAAAGHDVTVWTRRADEHTPDTVTVRPGMTVRTVTAGPRSPVPKDELVPYLPAFADVLGADWRTHRPDVVHAHFWMSGMVAVSAAAPLDVPVVQTFHALGSVKRRHQGTDDTSPPGRVAAERAVATRVDRVIATCTDEVFELARLGAPRRRATVVPCGVDTAAFSPEGPVAPRTETPRLVVLGRLVRRKGVDEVITALRRLPGVELLVAGGPAGATEHSAALEADPDARRLRQAAAAAGVADRVRLLGAVGRQDVPALLRSADAVVCVPWYEPFGIVPLEAMACGRPVVASAVGGIQDTVVDQVTGLLVPPRRPDALAAALRTMLATPTRALAYGIAGRDRVLARYGWDRVADCTLAVYEEVVAERAGLPVPGKLDEASDDRDDFLDDDSAVVGVAR</sequence>
<dbReference type="RefSeq" id="WP_311555377.1">
    <property type="nucleotide sequence ID" value="NZ_JAVREJ010000003.1"/>
</dbReference>
<dbReference type="EMBL" id="JAVREJ010000003">
    <property type="protein sequence ID" value="MDT0349362.1"/>
    <property type="molecule type" value="Genomic_DNA"/>
</dbReference>
<dbReference type="SUPFAM" id="SSF53756">
    <property type="entry name" value="UDP-Glycosyltransferase/glycogen phosphorylase"/>
    <property type="match status" value="1"/>
</dbReference>
<keyword evidence="1 5" id="KW-0328">Glycosyltransferase</keyword>
<dbReference type="GO" id="GO:0016757">
    <property type="term" value="F:glycosyltransferase activity"/>
    <property type="evidence" value="ECO:0007669"/>
    <property type="project" value="UniProtKB-KW"/>
</dbReference>
<evidence type="ECO:0000313" key="6">
    <source>
        <dbReference type="Proteomes" id="UP001183202"/>
    </source>
</evidence>
<accession>A0ABU2N727</accession>
<dbReference type="InterPro" id="IPR001296">
    <property type="entry name" value="Glyco_trans_1"/>
</dbReference>
<dbReference type="EC" id="2.4.-.-" evidence="5"/>
<protein>
    <submittedName>
        <fullName evidence="5">Glycosyltransferase</fullName>
        <ecNumber evidence="5">2.4.-.-</ecNumber>
    </submittedName>
</protein>
<dbReference type="Pfam" id="PF13439">
    <property type="entry name" value="Glyco_transf_4"/>
    <property type="match status" value="1"/>
</dbReference>
<keyword evidence="6" id="KW-1185">Reference proteome</keyword>
<name>A0ABU2N727_9PSEU</name>
<gene>
    <name evidence="5" type="ORF">RM445_07455</name>
</gene>
<dbReference type="Pfam" id="PF00534">
    <property type="entry name" value="Glycos_transf_1"/>
    <property type="match status" value="1"/>
</dbReference>
<organism evidence="5 6">
    <name type="scientific">Pseudonocardia charpentierae</name>
    <dbReference type="NCBI Taxonomy" id="3075545"/>
    <lineage>
        <taxon>Bacteria</taxon>
        <taxon>Bacillati</taxon>
        <taxon>Actinomycetota</taxon>
        <taxon>Actinomycetes</taxon>
        <taxon>Pseudonocardiales</taxon>
        <taxon>Pseudonocardiaceae</taxon>
        <taxon>Pseudonocardia</taxon>
    </lineage>
</organism>
<evidence type="ECO:0000259" key="4">
    <source>
        <dbReference type="Pfam" id="PF13439"/>
    </source>
</evidence>
<dbReference type="Proteomes" id="UP001183202">
    <property type="component" value="Unassembled WGS sequence"/>
</dbReference>
<evidence type="ECO:0000313" key="5">
    <source>
        <dbReference type="EMBL" id="MDT0349362.1"/>
    </source>
</evidence>
<dbReference type="PANTHER" id="PTHR12526:SF635">
    <property type="entry name" value="GLYCOSYL TRANSFERASE GROUP 1"/>
    <property type="match status" value="1"/>
</dbReference>
<feature type="domain" description="Glycosyl transferase family 1" evidence="3">
    <location>
        <begin position="207"/>
        <end position="373"/>
    </location>
</feature>
<dbReference type="Gene3D" id="3.40.50.2000">
    <property type="entry name" value="Glycogen Phosphorylase B"/>
    <property type="match status" value="2"/>
</dbReference>